<evidence type="ECO:0000313" key="2">
    <source>
        <dbReference type="EMBL" id="MBK3518242.1"/>
    </source>
</evidence>
<dbReference type="Pfam" id="PF05144">
    <property type="entry name" value="Phage_CRI"/>
    <property type="match status" value="1"/>
</dbReference>
<dbReference type="Proteomes" id="UP000605676">
    <property type="component" value="Unassembled WGS sequence"/>
</dbReference>
<organism evidence="2 3">
    <name type="scientific">Carboxylicivirga marina</name>
    <dbReference type="NCBI Taxonomy" id="2800988"/>
    <lineage>
        <taxon>Bacteria</taxon>
        <taxon>Pseudomonadati</taxon>
        <taxon>Bacteroidota</taxon>
        <taxon>Bacteroidia</taxon>
        <taxon>Marinilabiliales</taxon>
        <taxon>Marinilabiliaceae</taxon>
        <taxon>Carboxylicivirga</taxon>
    </lineage>
</organism>
<dbReference type="EMBL" id="JAENRR010000030">
    <property type="protein sequence ID" value="MBK3518242.1"/>
    <property type="molecule type" value="Genomic_DNA"/>
</dbReference>
<reference evidence="2 3" key="1">
    <citation type="submission" date="2021-01" db="EMBL/GenBank/DDBJ databases">
        <title>Carboxyliciviraga sp.nov., isolated from coastal sediments.</title>
        <authorList>
            <person name="Lu D."/>
            <person name="Zhang T."/>
        </authorList>
    </citation>
    <scope>NUCLEOTIDE SEQUENCE [LARGE SCALE GENOMIC DNA]</scope>
    <source>
        <strain evidence="2 3">N1Y132</strain>
    </source>
</reference>
<evidence type="ECO:0000313" key="3">
    <source>
        <dbReference type="Proteomes" id="UP000605676"/>
    </source>
</evidence>
<dbReference type="InterPro" id="IPR022686">
    <property type="entry name" value="G2P_N"/>
</dbReference>
<accession>A0ABS1HL07</accession>
<gene>
    <name evidence="2" type="ORF">JIV24_12935</name>
</gene>
<dbReference type="RefSeq" id="WP_200465470.1">
    <property type="nucleotide sequence ID" value="NZ_JAENRR010000030.1"/>
</dbReference>
<name>A0ABS1HL07_9BACT</name>
<keyword evidence="3" id="KW-1185">Reference proteome</keyword>
<comment type="caution">
    <text evidence="2">The sequence shown here is derived from an EMBL/GenBank/DDBJ whole genome shotgun (WGS) entry which is preliminary data.</text>
</comment>
<proteinExistence type="predicted"/>
<protein>
    <recommendedName>
        <fullName evidence="1">Replication-associated protein G2P N-terminal domain-containing protein</fullName>
    </recommendedName>
</protein>
<sequence length="524" mass="62429">MIDTIVLRIKNIHQYPKVIESLRKEGEGNSTTILDSPHDKEAVDYETGEISNDRFLQVKQMHYSDTGNTFSIYRNKTLTSSHYYLAYSIRVDRDFVEMNFSIPKYVYGTNIMQFVPHKHEEHNYNNDDLDSLEFNVEKTYERLMAFIDSFINDWFKGIEIANEDIEIARLDICYNQYFKSEEDSLKYLDYQKRIKKKYLKRTTKNKVDWGTSIFISNGRYAAKIYHKGSEYKSSKGERKHHLAMNKKLGKEHFEVESKYKDGIMIREGLEDTANRILRYEITFKNSYISYLYKKNLFAKDCPRWNQAQKDFKEVDKVVKKINERRLKGESIYQLETELRRLSPEKRVHHKIYGKILNRSNSFRLAISERDRQDNESLELCLKDDKGNFNLPKDALFSKEVLDEMFKVFLNFKEEFRISSMDKFTDTTKRIIAYNKDVEKYNKNLPKGDKERKSRISETYINSILMLMQTHSFDELVQHKIISARTKYNYINALCKIGLNKNHLAVDSVEIEKSEEFTEYHRLLK</sequence>
<evidence type="ECO:0000259" key="1">
    <source>
        <dbReference type="Pfam" id="PF05144"/>
    </source>
</evidence>
<feature type="domain" description="Replication-associated protein G2P N-terminal" evidence="1">
    <location>
        <begin position="130"/>
        <end position="289"/>
    </location>
</feature>